<evidence type="ECO:0000313" key="2">
    <source>
        <dbReference type="EMBL" id="OLF08713.1"/>
    </source>
</evidence>
<organism evidence="2 3">
    <name type="scientific">Actinophytocola xinjiangensis</name>
    <dbReference type="NCBI Taxonomy" id="485602"/>
    <lineage>
        <taxon>Bacteria</taxon>
        <taxon>Bacillati</taxon>
        <taxon>Actinomycetota</taxon>
        <taxon>Actinomycetes</taxon>
        <taxon>Pseudonocardiales</taxon>
        <taxon>Pseudonocardiaceae</taxon>
    </lineage>
</organism>
<sequence>MSAPEGRTVTAGGLPGVVSRRTRWPVTMVVVDRVVTACPAAPVAVPGAATGVAVPDAPGRAATRSGPAAPASALRWSELDCATAFGSADAATVSTLATATNRAVNPRSLNRLILIISTVGFAILVVSDLRRVSGVRALLRVLGIWHAAIVSRAW</sequence>
<dbReference type="EMBL" id="MSIF01000011">
    <property type="protein sequence ID" value="OLF08713.1"/>
    <property type="molecule type" value="Genomic_DNA"/>
</dbReference>
<keyword evidence="1" id="KW-1133">Transmembrane helix</keyword>
<proteinExistence type="predicted"/>
<feature type="transmembrane region" description="Helical" evidence="1">
    <location>
        <begin position="112"/>
        <end position="130"/>
    </location>
</feature>
<accession>A0A7Z1AWG6</accession>
<keyword evidence="1" id="KW-0472">Membrane</keyword>
<dbReference type="AlphaFoldDB" id="A0A7Z1AWG6"/>
<dbReference type="Proteomes" id="UP000185696">
    <property type="component" value="Unassembled WGS sequence"/>
</dbReference>
<name>A0A7Z1AWG6_9PSEU</name>
<protein>
    <submittedName>
        <fullName evidence="2">Uncharacterized protein</fullName>
    </submittedName>
</protein>
<keyword evidence="3" id="KW-1185">Reference proteome</keyword>
<evidence type="ECO:0000256" key="1">
    <source>
        <dbReference type="SAM" id="Phobius"/>
    </source>
</evidence>
<evidence type="ECO:0000313" key="3">
    <source>
        <dbReference type="Proteomes" id="UP000185696"/>
    </source>
</evidence>
<reference evidence="2 3" key="1">
    <citation type="submission" date="2016-12" db="EMBL/GenBank/DDBJ databases">
        <title>The draft genome sequence of Actinophytocola xinjiangensis.</title>
        <authorList>
            <person name="Wang W."/>
            <person name="Yuan L."/>
        </authorList>
    </citation>
    <scope>NUCLEOTIDE SEQUENCE [LARGE SCALE GENOMIC DNA]</scope>
    <source>
        <strain evidence="2 3">CGMCC 4.4663</strain>
    </source>
</reference>
<gene>
    <name evidence="2" type="ORF">BLA60_22110</name>
</gene>
<keyword evidence="1" id="KW-0812">Transmembrane</keyword>
<comment type="caution">
    <text evidence="2">The sequence shown here is derived from an EMBL/GenBank/DDBJ whole genome shotgun (WGS) entry which is preliminary data.</text>
</comment>